<sequence>MVSTVALGGTASNIEISKIGHGLMMMTCVCYSDFSDKRLSLNDVLDRWVPEPISDEQAFEAIKQGIDAAGAKVLLNSARFYKKYPEYVDRTVLCVKGGVSPTGSFDSSLENLRRSIDNINAKLENTKRVDIFESARVDSNLSIEEAIKNFKVLIGEGKFDHIGLNECNAETLRRANAVHPIATVEIEVSPWSYEEETRKVIATANELNVTVLAYSPLGRGFLTGQITKVEDIPEGDIRRLYKFPRFLPEVDDHPYYNFNHNLQLVECLKDLASKRGVTAGQLSLAWVRSLGNHVIPIPGSSKNTRTLENMAASDIILTAEDQEEINAVLNKFSVKGESFKFLETGCLSRRQNYGRLFSTSLGVDLRYDGMDTDGLSESQIQVREAIIEICKQFPDDYWMEKEKTETYPHDLHRELAKGGWIGICMPEKYGGSNLGISEATIMLQTISESGGGIMAAQTIHANVYAMQPVWTFATEQQRKRWLPKIISGEERACFAVTEPNSGLDTLSLQTRAERKGDKYIINGSKISAQVAQRMVLLARTTPQETSGVKPSQCLSLFFPRIKEDDGVTLRKGIEMRKIRKMGGRGVDSNEIFFDDFEVPVEDLIGEEGNGFKQFDLIFSGLLCLIWFYRILHGMNAERCLLAGESLGLGYAALRRATRYASERVVFGNPIGKNQSIQHPLAQTWVDLEAGKCLTYNAARAYDELASGVCDRPEKTRVSSRTDLGARCNAAKYFAAEAAFKACERAVMTHGGMGFSNEYHVERYLREIFIPRIAPVSREMVLPSAVLLKIKHHESELELEEVLADATTDLTCPWGRK</sequence>
<dbReference type="SUPFAM" id="SSF56645">
    <property type="entry name" value="Acyl-CoA dehydrogenase NM domain-like"/>
    <property type="match status" value="1"/>
</dbReference>
<dbReference type="InterPro" id="IPR009075">
    <property type="entry name" value="AcylCo_DH/oxidase_C"/>
</dbReference>
<dbReference type="Pfam" id="PF02771">
    <property type="entry name" value="Acyl-CoA_dh_N"/>
    <property type="match status" value="1"/>
</dbReference>
<reference evidence="9" key="1">
    <citation type="submission" date="2021-10" db="EMBL/GenBank/DDBJ databases">
        <title>De novo Genome Assembly of Clathrus columnatus (Basidiomycota, Fungi) Using Illumina and Nanopore Sequence Data.</title>
        <authorList>
            <person name="Ogiso-Tanaka E."/>
            <person name="Itagaki H."/>
            <person name="Hosoya T."/>
            <person name="Hosaka K."/>
        </authorList>
    </citation>
    <scope>NUCLEOTIDE SEQUENCE</scope>
    <source>
        <strain evidence="9">MO-923</strain>
    </source>
</reference>
<dbReference type="Proteomes" id="UP001050691">
    <property type="component" value="Unassembled WGS sequence"/>
</dbReference>
<dbReference type="SUPFAM" id="SSF47203">
    <property type="entry name" value="Acyl-CoA dehydrogenase C-terminal domain-like"/>
    <property type="match status" value="1"/>
</dbReference>
<evidence type="ECO:0000256" key="4">
    <source>
        <dbReference type="ARBA" id="ARBA00022827"/>
    </source>
</evidence>
<dbReference type="InterPro" id="IPR023210">
    <property type="entry name" value="NADP_OxRdtase_dom"/>
</dbReference>
<comment type="caution">
    <text evidence="9">The sequence shown here is derived from an EMBL/GenBank/DDBJ whole genome shotgun (WGS) entry which is preliminary data.</text>
</comment>
<dbReference type="Pfam" id="PF00248">
    <property type="entry name" value="Aldo_ket_red"/>
    <property type="match status" value="1"/>
</dbReference>
<evidence type="ECO:0000313" key="10">
    <source>
        <dbReference type="Proteomes" id="UP001050691"/>
    </source>
</evidence>
<keyword evidence="3" id="KW-0285">Flavoprotein</keyword>
<protein>
    <submittedName>
        <fullName evidence="9">Uncharacterized protein</fullName>
    </submittedName>
</protein>
<dbReference type="FunFam" id="1.20.140.10:FF:000012">
    <property type="entry name" value="Acyl-CoA dehydrogenase fadE12"/>
    <property type="match status" value="1"/>
</dbReference>
<dbReference type="PANTHER" id="PTHR43884">
    <property type="entry name" value="ACYL-COA DEHYDROGENASE"/>
    <property type="match status" value="1"/>
</dbReference>
<dbReference type="Pfam" id="PF02770">
    <property type="entry name" value="Acyl-CoA_dh_M"/>
    <property type="match status" value="1"/>
</dbReference>
<evidence type="ECO:0000259" key="8">
    <source>
        <dbReference type="Pfam" id="PF02771"/>
    </source>
</evidence>
<dbReference type="Pfam" id="PF00441">
    <property type="entry name" value="Acyl-CoA_dh_1"/>
    <property type="match status" value="1"/>
</dbReference>
<comment type="similarity">
    <text evidence="2">Belongs to the acyl-CoA dehydrogenase family.</text>
</comment>
<dbReference type="InterPro" id="IPR036812">
    <property type="entry name" value="NAD(P)_OxRdtase_dom_sf"/>
</dbReference>
<dbReference type="InterPro" id="IPR036250">
    <property type="entry name" value="AcylCo_DH-like_C"/>
</dbReference>
<dbReference type="InterPro" id="IPR006091">
    <property type="entry name" value="Acyl-CoA_Oxase/DH_mid-dom"/>
</dbReference>
<evidence type="ECO:0000313" key="9">
    <source>
        <dbReference type="EMBL" id="GJJ14534.1"/>
    </source>
</evidence>
<evidence type="ECO:0000256" key="1">
    <source>
        <dbReference type="ARBA" id="ARBA00001974"/>
    </source>
</evidence>
<dbReference type="GO" id="GO:0050660">
    <property type="term" value="F:flavin adenine dinucleotide binding"/>
    <property type="evidence" value="ECO:0007669"/>
    <property type="project" value="InterPro"/>
</dbReference>
<evidence type="ECO:0000256" key="2">
    <source>
        <dbReference type="ARBA" id="ARBA00009347"/>
    </source>
</evidence>
<accession>A0AAV5AIS7</accession>
<dbReference type="InterPro" id="IPR013786">
    <property type="entry name" value="AcylCoA_DH/ox_N"/>
</dbReference>
<evidence type="ECO:0000259" key="6">
    <source>
        <dbReference type="Pfam" id="PF00441"/>
    </source>
</evidence>
<feature type="domain" description="Acyl-CoA dehydrogenase/oxidase C-terminal" evidence="6">
    <location>
        <begin position="627"/>
        <end position="772"/>
    </location>
</feature>
<evidence type="ECO:0000256" key="3">
    <source>
        <dbReference type="ARBA" id="ARBA00022630"/>
    </source>
</evidence>
<dbReference type="AlphaFoldDB" id="A0AAV5AIS7"/>
<feature type="domain" description="Acyl-CoA oxidase/dehydrogenase middle" evidence="7">
    <location>
        <begin position="493"/>
        <end position="595"/>
    </location>
</feature>
<dbReference type="PANTHER" id="PTHR43884:SF12">
    <property type="entry name" value="ISOVALERYL-COA DEHYDROGENASE, MITOCHONDRIAL-RELATED"/>
    <property type="match status" value="1"/>
</dbReference>
<dbReference type="Gene3D" id="1.20.140.10">
    <property type="entry name" value="Butyryl-CoA Dehydrogenase, subunit A, domain 3"/>
    <property type="match status" value="1"/>
</dbReference>
<dbReference type="SUPFAM" id="SSF51430">
    <property type="entry name" value="NAD(P)-linked oxidoreductase"/>
    <property type="match status" value="1"/>
</dbReference>
<feature type="domain" description="Acyl-CoA dehydrogenase/oxidase N-terminal" evidence="8">
    <location>
        <begin position="376"/>
        <end position="489"/>
    </location>
</feature>
<dbReference type="Gene3D" id="2.40.110.10">
    <property type="entry name" value="Butyryl-CoA Dehydrogenase, subunit A, domain 2"/>
    <property type="match status" value="1"/>
</dbReference>
<proteinExistence type="inferred from homology"/>
<keyword evidence="4" id="KW-0274">FAD</keyword>
<dbReference type="InterPro" id="IPR009100">
    <property type="entry name" value="AcylCoA_DH/oxidase_NM_dom_sf"/>
</dbReference>
<organism evidence="9 10">
    <name type="scientific">Clathrus columnatus</name>
    <dbReference type="NCBI Taxonomy" id="1419009"/>
    <lineage>
        <taxon>Eukaryota</taxon>
        <taxon>Fungi</taxon>
        <taxon>Dikarya</taxon>
        <taxon>Basidiomycota</taxon>
        <taxon>Agaricomycotina</taxon>
        <taxon>Agaricomycetes</taxon>
        <taxon>Phallomycetidae</taxon>
        <taxon>Phallales</taxon>
        <taxon>Clathraceae</taxon>
        <taxon>Clathrus</taxon>
    </lineage>
</organism>
<evidence type="ECO:0000259" key="7">
    <source>
        <dbReference type="Pfam" id="PF02770"/>
    </source>
</evidence>
<comment type="cofactor">
    <cofactor evidence="1">
        <name>FAD</name>
        <dbReference type="ChEBI" id="CHEBI:57692"/>
    </cofactor>
</comment>
<dbReference type="GO" id="GO:0003995">
    <property type="term" value="F:acyl-CoA dehydrogenase activity"/>
    <property type="evidence" value="ECO:0007669"/>
    <property type="project" value="TreeGrafter"/>
</dbReference>
<dbReference type="Gene3D" id="1.10.540.10">
    <property type="entry name" value="Acyl-CoA dehydrogenase/oxidase, N-terminal domain"/>
    <property type="match status" value="1"/>
</dbReference>
<gene>
    <name evidence="9" type="ORF">Clacol_008799</name>
</gene>
<dbReference type="CDD" id="cd00567">
    <property type="entry name" value="ACAD"/>
    <property type="match status" value="1"/>
</dbReference>
<name>A0AAV5AIS7_9AGAM</name>
<evidence type="ECO:0000259" key="5">
    <source>
        <dbReference type="Pfam" id="PF00248"/>
    </source>
</evidence>
<feature type="domain" description="NADP-dependent oxidoreductase" evidence="5">
    <location>
        <begin position="76"/>
        <end position="329"/>
    </location>
</feature>
<dbReference type="InterPro" id="IPR037069">
    <property type="entry name" value="AcylCoA_DH/ox_N_sf"/>
</dbReference>
<dbReference type="Gene3D" id="3.20.20.100">
    <property type="entry name" value="NADP-dependent oxidoreductase domain"/>
    <property type="match status" value="1"/>
</dbReference>
<dbReference type="InterPro" id="IPR046373">
    <property type="entry name" value="Acyl-CoA_Oxase/DH_mid-dom_sf"/>
</dbReference>
<dbReference type="EMBL" id="BPWL01000010">
    <property type="protein sequence ID" value="GJJ14534.1"/>
    <property type="molecule type" value="Genomic_DNA"/>
</dbReference>
<dbReference type="CDD" id="cd19077">
    <property type="entry name" value="AKR_AKR8A1-2"/>
    <property type="match status" value="1"/>
</dbReference>
<keyword evidence="10" id="KW-1185">Reference proteome</keyword>